<gene>
    <name evidence="1" type="ORF">LX16_4617</name>
</gene>
<reference evidence="1 2" key="1">
    <citation type="journal article" date="2013" name="Stand. Genomic Sci.">
        <title>Genomic Encyclopedia of Type Strains, Phase I: The one thousand microbial genomes (KMG-I) project.</title>
        <authorList>
            <person name="Kyrpides N.C."/>
            <person name="Woyke T."/>
            <person name="Eisen J.A."/>
            <person name="Garrity G."/>
            <person name="Lilburn T.G."/>
            <person name="Beck B.J."/>
            <person name="Whitman W.B."/>
            <person name="Hugenholtz P."/>
            <person name="Klenk H.P."/>
        </authorList>
    </citation>
    <scope>NUCLEOTIDE SEQUENCE [LARGE SCALE GENOMIC DNA]</scope>
    <source>
        <strain evidence="1 2">DSM 45044</strain>
    </source>
</reference>
<proteinExistence type="predicted"/>
<dbReference type="RefSeq" id="WP_147143053.1">
    <property type="nucleotide sequence ID" value="NZ_BAABIJ010000005.1"/>
</dbReference>
<dbReference type="AlphaFoldDB" id="A0A562UQF9"/>
<dbReference type="Proteomes" id="UP000321617">
    <property type="component" value="Unassembled WGS sequence"/>
</dbReference>
<dbReference type="EMBL" id="VLLL01000009">
    <property type="protein sequence ID" value="TWJ07837.1"/>
    <property type="molecule type" value="Genomic_DNA"/>
</dbReference>
<accession>A0A562UQF9</accession>
<name>A0A562UQF9_9ACTN</name>
<comment type="caution">
    <text evidence="1">The sequence shown here is derived from an EMBL/GenBank/DDBJ whole genome shotgun (WGS) entry which is preliminary data.</text>
</comment>
<organism evidence="1 2">
    <name type="scientific">Stackebrandtia albiflava</name>
    <dbReference type="NCBI Taxonomy" id="406432"/>
    <lineage>
        <taxon>Bacteria</taxon>
        <taxon>Bacillati</taxon>
        <taxon>Actinomycetota</taxon>
        <taxon>Actinomycetes</taxon>
        <taxon>Glycomycetales</taxon>
        <taxon>Glycomycetaceae</taxon>
        <taxon>Stackebrandtia</taxon>
    </lineage>
</organism>
<keyword evidence="2" id="KW-1185">Reference proteome</keyword>
<dbReference type="OrthoDB" id="3531612at2"/>
<protein>
    <submittedName>
        <fullName evidence="1">Uncharacterized protein</fullName>
    </submittedName>
</protein>
<evidence type="ECO:0000313" key="1">
    <source>
        <dbReference type="EMBL" id="TWJ07837.1"/>
    </source>
</evidence>
<sequence length="157" mass="16925">MLLTYIAEVADEPPVLDPGDRRREMSANTRWLGATVEDRGAVSVPEVVAAFDHVVAAVRHRVKEVGFPGVATFYVWHDTQAGQLRCSTASVSAAELPFGSRYTPTADLAGIVADFLHDEQPGLIPWGDLDDVGGAESAWTEPEAAPFPVWVRNVGPD</sequence>
<evidence type="ECO:0000313" key="2">
    <source>
        <dbReference type="Proteomes" id="UP000321617"/>
    </source>
</evidence>